<dbReference type="GeneID" id="9419123"/>
<dbReference type="AlphaFoldDB" id="D8JAI7"/>
<evidence type="ECO:0000256" key="1">
    <source>
        <dbReference type="ARBA" id="ARBA00022553"/>
    </source>
</evidence>
<dbReference type="HOGENOM" id="CLU_114810_0_0_2"/>
<dbReference type="PATRIC" id="fig|795797.18.peg.1316"/>
<name>D8JAI7_HALJB</name>
<evidence type="ECO:0000313" key="8">
    <source>
        <dbReference type="Proteomes" id="UP000011645"/>
    </source>
</evidence>
<dbReference type="SUPFAM" id="SSF52172">
    <property type="entry name" value="CheY-like"/>
    <property type="match status" value="1"/>
</dbReference>
<dbReference type="Gene3D" id="3.40.50.2300">
    <property type="match status" value="1"/>
</dbReference>
<feature type="domain" description="Response regulatory" evidence="4">
    <location>
        <begin position="15"/>
        <end position="124"/>
    </location>
</feature>
<dbReference type="PROSITE" id="PS50110">
    <property type="entry name" value="RESPONSE_REGULATORY"/>
    <property type="match status" value="1"/>
</dbReference>
<dbReference type="PANTHER" id="PTHR44591">
    <property type="entry name" value="STRESS RESPONSE REGULATOR PROTEIN 1"/>
    <property type="match status" value="1"/>
</dbReference>
<dbReference type="Pfam" id="PF08663">
    <property type="entry name" value="HalX"/>
    <property type="match status" value="1"/>
</dbReference>
<dbReference type="OrthoDB" id="269529at2157"/>
<protein>
    <submittedName>
        <fullName evidence="5">Response regulator receiver protein</fullName>
    </submittedName>
</protein>
<evidence type="ECO:0000313" key="6">
    <source>
        <dbReference type="EMBL" id="ELY39505.1"/>
    </source>
</evidence>
<evidence type="ECO:0000313" key="5">
    <source>
        <dbReference type="EMBL" id="ADJ14709.1"/>
    </source>
</evidence>
<dbReference type="EMBL" id="AOHV01000014">
    <property type="protein sequence ID" value="ELY39505.1"/>
    <property type="molecule type" value="Genomic_DNA"/>
</dbReference>
<evidence type="ECO:0000256" key="3">
    <source>
        <dbReference type="SAM" id="MobiDB-lite"/>
    </source>
</evidence>
<feature type="region of interest" description="Disordered" evidence="3">
    <location>
        <begin position="178"/>
        <end position="198"/>
    </location>
</feature>
<dbReference type="GO" id="GO:0000160">
    <property type="term" value="P:phosphorelay signal transduction system"/>
    <property type="evidence" value="ECO:0007669"/>
    <property type="project" value="InterPro"/>
</dbReference>
<gene>
    <name evidence="5" type="ordered locus">HacjB3_06600</name>
    <name evidence="6" type="ORF">C497_05002</name>
</gene>
<reference evidence="6 8" key="2">
    <citation type="journal article" date="2014" name="PLoS Genet.">
        <title>Phylogenetically driven sequencing of extremely halophilic archaea reveals strategies for static and dynamic osmo-response.</title>
        <authorList>
            <person name="Becker E.A."/>
            <person name="Seitzer P.M."/>
            <person name="Tritt A."/>
            <person name="Larsen D."/>
            <person name="Krusor M."/>
            <person name="Yao A.I."/>
            <person name="Wu D."/>
            <person name="Madern D."/>
            <person name="Eisen J.A."/>
            <person name="Darling A.E."/>
            <person name="Facciotti M.T."/>
        </authorList>
    </citation>
    <scope>NUCLEOTIDE SEQUENCE [LARGE SCALE GENOMIC DNA]</scope>
    <source>
        <strain evidence="6">B3</strain>
        <strain evidence="8">DSM 18796 / CECT 7217 / JCM 14584 / KCTC 4019 / B3</strain>
    </source>
</reference>
<proteinExistence type="predicted"/>
<dbReference type="KEGG" id="hje:HacjB3_06600"/>
<dbReference type="SMART" id="SM00448">
    <property type="entry name" value="REC"/>
    <property type="match status" value="1"/>
</dbReference>
<keyword evidence="1 2" id="KW-0597">Phosphoprotein</keyword>
<dbReference type="InterPro" id="IPR050595">
    <property type="entry name" value="Bact_response_regulator"/>
</dbReference>
<dbReference type="InterPro" id="IPR013971">
    <property type="entry name" value="HalX_domain"/>
</dbReference>
<accession>D8JAI7</accession>
<evidence type="ECO:0000259" key="4">
    <source>
        <dbReference type="PROSITE" id="PS50110"/>
    </source>
</evidence>
<keyword evidence="8" id="KW-1185">Reference proteome</keyword>
<dbReference type="EMBL" id="CP002062">
    <property type="protein sequence ID" value="ADJ14709.1"/>
    <property type="molecule type" value="Genomic_DNA"/>
</dbReference>
<dbReference type="Pfam" id="PF00072">
    <property type="entry name" value="Response_reg"/>
    <property type="match status" value="1"/>
</dbReference>
<dbReference type="InterPro" id="IPR011006">
    <property type="entry name" value="CheY-like_superfamily"/>
</dbReference>
<dbReference type="Proteomes" id="UP000011645">
    <property type="component" value="Unassembled WGS sequence"/>
</dbReference>
<organism evidence="5 7">
    <name type="scientific">Halalkalicoccus jeotgali (strain DSM 18796 / CECT 7217 / JCM 14584 / KCTC 4019 / B3)</name>
    <dbReference type="NCBI Taxonomy" id="795797"/>
    <lineage>
        <taxon>Archaea</taxon>
        <taxon>Methanobacteriati</taxon>
        <taxon>Methanobacteriota</taxon>
        <taxon>Stenosarchaea group</taxon>
        <taxon>Halobacteria</taxon>
        <taxon>Halobacteriales</taxon>
        <taxon>Halococcaceae</taxon>
        <taxon>Halalkalicoccus</taxon>
    </lineage>
</organism>
<dbReference type="RefSeq" id="WP_008414961.1">
    <property type="nucleotide sequence ID" value="NC_014297.1"/>
</dbReference>
<reference evidence="5 7" key="1">
    <citation type="journal article" date="2010" name="J. Bacteriol.">
        <title>Complete genome sequence of Halalkalicoccus jeotgali B3(T), an extremely halophilic archaeon.</title>
        <authorList>
            <person name="Roh S.W."/>
            <person name="Nam Y.D."/>
            <person name="Nam S.H."/>
            <person name="Choi S.H."/>
            <person name="Park H.S."/>
            <person name="Bae J.W."/>
        </authorList>
    </citation>
    <scope>NUCLEOTIDE SEQUENCE [LARGE SCALE GENOMIC DNA]</scope>
    <source>
        <strain evidence="5">B3</strain>
        <strain evidence="7">DSM 18796 / CECT 7217 / JCM 14584 / KCTC 4019 / B3</strain>
    </source>
</reference>
<evidence type="ECO:0000256" key="2">
    <source>
        <dbReference type="PROSITE-ProRule" id="PRU00169"/>
    </source>
</evidence>
<evidence type="ECO:0000313" key="7">
    <source>
        <dbReference type="Proteomes" id="UP000000390"/>
    </source>
</evidence>
<dbReference type="STRING" id="795797.HacjB3_06600"/>
<dbReference type="PANTHER" id="PTHR44591:SF3">
    <property type="entry name" value="RESPONSE REGULATORY DOMAIN-CONTAINING PROTEIN"/>
    <property type="match status" value="1"/>
</dbReference>
<feature type="modified residue" description="4-aspartylphosphate" evidence="2">
    <location>
        <position position="62"/>
    </location>
</feature>
<dbReference type="Proteomes" id="UP000000390">
    <property type="component" value="Chromosome"/>
</dbReference>
<dbReference type="eggNOG" id="arCOG02601">
    <property type="taxonomic scope" value="Archaea"/>
</dbReference>
<sequence>MSTITPNSPALDDVSVLVVEDDRDLAALYTQWLSDVNSVRTATDGEQSLELIDSETDVVVLDRQLPSLSGDDVLDVIRERDLSCQVLVASGVEPDFDLVSMEFDGYLRKPITRAELRDAIRRTLTMASYHATLREFSTLSRKRILLAEETTEADRAANEEYATLESRLADLAGQLDTIAGSMEGNDGGSGSDGLRDRR</sequence>
<dbReference type="InterPro" id="IPR001789">
    <property type="entry name" value="Sig_transdc_resp-reg_receiver"/>
</dbReference>